<gene>
    <name evidence="2" type="ORF">T11_11876</name>
</gene>
<protein>
    <submittedName>
        <fullName evidence="2">Uncharacterized protein</fullName>
    </submittedName>
</protein>
<evidence type="ECO:0000313" key="3">
    <source>
        <dbReference type="Proteomes" id="UP000055024"/>
    </source>
</evidence>
<feature type="region of interest" description="Disordered" evidence="1">
    <location>
        <begin position="19"/>
        <end position="79"/>
    </location>
</feature>
<proteinExistence type="predicted"/>
<dbReference type="EMBL" id="JYDP01000067">
    <property type="protein sequence ID" value="KRZ09862.1"/>
    <property type="molecule type" value="Genomic_DNA"/>
</dbReference>
<accession>A0A0V1HHD3</accession>
<evidence type="ECO:0000256" key="1">
    <source>
        <dbReference type="SAM" id="MobiDB-lite"/>
    </source>
</evidence>
<dbReference type="Proteomes" id="UP000055024">
    <property type="component" value="Unassembled WGS sequence"/>
</dbReference>
<sequence>MKNEDLKVKVSLTEKGQVQRLKSNLTNAFPGKSRKQPKAGLPKADRKRSVAIGNQLTADGNEPDIDSLRKSRRQNLEIR</sequence>
<dbReference type="AlphaFoldDB" id="A0A0V1HHD3"/>
<feature type="compositionally biased region" description="Basic and acidic residues" evidence="1">
    <location>
        <begin position="66"/>
        <end position="79"/>
    </location>
</feature>
<organism evidence="2 3">
    <name type="scientific">Trichinella zimbabwensis</name>
    <dbReference type="NCBI Taxonomy" id="268475"/>
    <lineage>
        <taxon>Eukaryota</taxon>
        <taxon>Metazoa</taxon>
        <taxon>Ecdysozoa</taxon>
        <taxon>Nematoda</taxon>
        <taxon>Enoplea</taxon>
        <taxon>Dorylaimia</taxon>
        <taxon>Trichinellida</taxon>
        <taxon>Trichinellidae</taxon>
        <taxon>Trichinella</taxon>
    </lineage>
</organism>
<reference evidence="2 3" key="1">
    <citation type="submission" date="2015-01" db="EMBL/GenBank/DDBJ databases">
        <title>Evolution of Trichinella species and genotypes.</title>
        <authorList>
            <person name="Korhonen P.K."/>
            <person name="Edoardo P."/>
            <person name="Giuseppe L.R."/>
            <person name="Gasser R.B."/>
        </authorList>
    </citation>
    <scope>NUCLEOTIDE SEQUENCE [LARGE SCALE GENOMIC DNA]</scope>
    <source>
        <strain evidence="2">ISS1029</strain>
    </source>
</reference>
<keyword evidence="3" id="KW-1185">Reference proteome</keyword>
<evidence type="ECO:0000313" key="2">
    <source>
        <dbReference type="EMBL" id="KRZ09862.1"/>
    </source>
</evidence>
<comment type="caution">
    <text evidence="2">The sequence shown here is derived from an EMBL/GenBank/DDBJ whole genome shotgun (WGS) entry which is preliminary data.</text>
</comment>
<name>A0A0V1HHD3_9BILA</name>